<keyword evidence="2" id="KW-1185">Reference proteome</keyword>
<accession>A0A8A7KAG6</accession>
<dbReference type="RefSeq" id="WP_230868235.1">
    <property type="nucleotide sequence ID" value="NZ_CP046640.1"/>
</dbReference>
<evidence type="ECO:0008006" key="3">
    <source>
        <dbReference type="Google" id="ProtNLM"/>
    </source>
</evidence>
<sequence>MNQDAKNIRTSLQRAYIGLQQIARSNNIFHRLYALKSGLWGFVYKSRFDSYIIIINKNLSTEMQKEVYLHEVEHILYDMPDVGYFIGLDMQYSTIENEADDFAKAVMEAANYF</sequence>
<name>A0A8A7KAG6_9FIRM</name>
<dbReference type="AlphaFoldDB" id="A0A8A7KAG6"/>
<evidence type="ECO:0000313" key="1">
    <source>
        <dbReference type="EMBL" id="QTL96518.1"/>
    </source>
</evidence>
<organism evidence="1 2">
    <name type="scientific">Iocasia fonsfrigidae</name>
    <dbReference type="NCBI Taxonomy" id="2682810"/>
    <lineage>
        <taxon>Bacteria</taxon>
        <taxon>Bacillati</taxon>
        <taxon>Bacillota</taxon>
        <taxon>Clostridia</taxon>
        <taxon>Halanaerobiales</taxon>
        <taxon>Halanaerobiaceae</taxon>
        <taxon>Iocasia</taxon>
    </lineage>
</organism>
<dbReference type="KEGG" id="ifn:GM661_00320"/>
<dbReference type="Proteomes" id="UP000665020">
    <property type="component" value="Chromosome"/>
</dbReference>
<reference evidence="1" key="1">
    <citation type="submission" date="2019-12" db="EMBL/GenBank/DDBJ databases">
        <authorList>
            <person name="zhang j."/>
            <person name="sun C.M."/>
        </authorList>
    </citation>
    <scope>NUCLEOTIDE SEQUENCE</scope>
    <source>
        <strain evidence="1">NS-1</strain>
    </source>
</reference>
<proteinExistence type="predicted"/>
<protein>
    <recommendedName>
        <fullName evidence="3">IrrE N-terminal-like domain-containing protein</fullName>
    </recommendedName>
</protein>
<dbReference type="EMBL" id="CP046640">
    <property type="protein sequence ID" value="QTL96518.1"/>
    <property type="molecule type" value="Genomic_DNA"/>
</dbReference>
<gene>
    <name evidence="1" type="ORF">GM661_00320</name>
</gene>
<evidence type="ECO:0000313" key="2">
    <source>
        <dbReference type="Proteomes" id="UP000665020"/>
    </source>
</evidence>
<dbReference type="Gene3D" id="1.10.10.2910">
    <property type="match status" value="1"/>
</dbReference>